<organism evidence="2 3">
    <name type="scientific">Sulfobacillus benefaciens</name>
    <dbReference type="NCBI Taxonomy" id="453960"/>
    <lineage>
        <taxon>Bacteria</taxon>
        <taxon>Bacillati</taxon>
        <taxon>Bacillota</taxon>
        <taxon>Clostridia</taxon>
        <taxon>Eubacteriales</taxon>
        <taxon>Clostridiales Family XVII. Incertae Sedis</taxon>
        <taxon>Sulfobacillus</taxon>
    </lineage>
</organism>
<name>A0A2T2XAI6_9FIRM</name>
<gene>
    <name evidence="2" type="ORF">C7B43_02225</name>
</gene>
<dbReference type="EMBL" id="PXYT01000002">
    <property type="protein sequence ID" value="PSR31533.1"/>
    <property type="molecule type" value="Genomic_DNA"/>
</dbReference>
<evidence type="ECO:0000313" key="2">
    <source>
        <dbReference type="EMBL" id="PSR31533.1"/>
    </source>
</evidence>
<proteinExistence type="predicted"/>
<feature type="transmembrane region" description="Helical" evidence="1">
    <location>
        <begin position="38"/>
        <end position="57"/>
    </location>
</feature>
<dbReference type="AlphaFoldDB" id="A0A2T2XAI6"/>
<protein>
    <recommendedName>
        <fullName evidence="4">Yip1 domain-containing protein</fullName>
    </recommendedName>
</protein>
<dbReference type="Proteomes" id="UP000242699">
    <property type="component" value="Unassembled WGS sequence"/>
</dbReference>
<evidence type="ECO:0008006" key="4">
    <source>
        <dbReference type="Google" id="ProtNLM"/>
    </source>
</evidence>
<keyword evidence="1" id="KW-1133">Transmembrane helix</keyword>
<feature type="transmembrane region" description="Helical" evidence="1">
    <location>
        <begin position="69"/>
        <end position="90"/>
    </location>
</feature>
<feature type="transmembrane region" description="Helical" evidence="1">
    <location>
        <begin position="157"/>
        <end position="180"/>
    </location>
</feature>
<accession>A0A2T2XAI6</accession>
<keyword evidence="1" id="KW-0472">Membrane</keyword>
<feature type="transmembrane region" description="Helical" evidence="1">
    <location>
        <begin position="117"/>
        <end position="145"/>
    </location>
</feature>
<reference evidence="2 3" key="1">
    <citation type="journal article" date="2014" name="BMC Genomics">
        <title>Comparison of environmental and isolate Sulfobacillus genomes reveals diverse carbon, sulfur, nitrogen, and hydrogen metabolisms.</title>
        <authorList>
            <person name="Justice N.B."/>
            <person name="Norman A."/>
            <person name="Brown C.T."/>
            <person name="Singh A."/>
            <person name="Thomas B.C."/>
            <person name="Banfield J.F."/>
        </authorList>
    </citation>
    <scope>NUCLEOTIDE SEQUENCE [LARGE SCALE GENOMIC DNA]</scope>
    <source>
        <strain evidence="2">AMDSBA1</strain>
    </source>
</reference>
<comment type="caution">
    <text evidence="2">The sequence shown here is derived from an EMBL/GenBank/DDBJ whole genome shotgun (WGS) entry which is preliminary data.</text>
</comment>
<keyword evidence="1" id="KW-0812">Transmembrane</keyword>
<sequence length="190" mass="21520">MRKRLTLQPSHPPFWVVWRHPVEYLRHFVLGDTANPSAIYWTSIFITALLVSLYQFFSILPARQALVRIAVGVLVVYGGAFVLLYGLTFATQQLLTLFNYSDNFQRLPSVFLSTGPWIAGIAFVACMTSAYWPCDILALMAIIILIVRLATTLSISIFQATVILSAVLAPMLAVILYWSWARGWNLFPFW</sequence>
<evidence type="ECO:0000313" key="3">
    <source>
        <dbReference type="Proteomes" id="UP000242699"/>
    </source>
</evidence>
<evidence type="ECO:0000256" key="1">
    <source>
        <dbReference type="SAM" id="Phobius"/>
    </source>
</evidence>